<feature type="non-terminal residue" evidence="2">
    <location>
        <position position="76"/>
    </location>
</feature>
<sequence>MHSLFSTFILRSFAFTIPSPPADKPHQPLRSNQCSLFMHTGYACRSQLLHIVMPTNHQINPRPKILPAKKNTNLSS</sequence>
<gene>
    <name evidence="2" type="ORF">QBC41DRAFT_324154</name>
</gene>
<protein>
    <recommendedName>
        <fullName evidence="4">Secreted protein</fullName>
    </recommendedName>
</protein>
<comment type="caution">
    <text evidence="2">The sequence shown here is derived from an EMBL/GenBank/DDBJ whole genome shotgun (WGS) entry which is preliminary data.</text>
</comment>
<evidence type="ECO:0000313" key="2">
    <source>
        <dbReference type="EMBL" id="KAK0667390.1"/>
    </source>
</evidence>
<keyword evidence="3" id="KW-1185">Reference proteome</keyword>
<dbReference type="EMBL" id="JAULSY010000073">
    <property type="protein sequence ID" value="KAK0667390.1"/>
    <property type="molecule type" value="Genomic_DNA"/>
</dbReference>
<evidence type="ECO:0008006" key="4">
    <source>
        <dbReference type="Google" id="ProtNLM"/>
    </source>
</evidence>
<feature type="chain" id="PRO_5041259043" description="Secreted protein" evidence="1">
    <location>
        <begin position="17"/>
        <end position="76"/>
    </location>
</feature>
<evidence type="ECO:0000256" key="1">
    <source>
        <dbReference type="SAM" id="SignalP"/>
    </source>
</evidence>
<dbReference type="Proteomes" id="UP001174997">
    <property type="component" value="Unassembled WGS sequence"/>
</dbReference>
<keyword evidence="1" id="KW-0732">Signal</keyword>
<name>A0AA40DA04_9PEZI</name>
<proteinExistence type="predicted"/>
<dbReference type="AlphaFoldDB" id="A0AA40DA04"/>
<feature type="signal peptide" evidence="1">
    <location>
        <begin position="1"/>
        <end position="16"/>
    </location>
</feature>
<organism evidence="2 3">
    <name type="scientific">Cercophora samala</name>
    <dbReference type="NCBI Taxonomy" id="330535"/>
    <lineage>
        <taxon>Eukaryota</taxon>
        <taxon>Fungi</taxon>
        <taxon>Dikarya</taxon>
        <taxon>Ascomycota</taxon>
        <taxon>Pezizomycotina</taxon>
        <taxon>Sordariomycetes</taxon>
        <taxon>Sordariomycetidae</taxon>
        <taxon>Sordariales</taxon>
        <taxon>Lasiosphaeriaceae</taxon>
        <taxon>Cercophora</taxon>
    </lineage>
</organism>
<accession>A0AA40DA04</accession>
<reference evidence="2" key="1">
    <citation type="submission" date="2023-06" db="EMBL/GenBank/DDBJ databases">
        <title>Genome-scale phylogeny and comparative genomics of the fungal order Sordariales.</title>
        <authorList>
            <consortium name="Lawrence Berkeley National Laboratory"/>
            <person name="Hensen N."/>
            <person name="Bonometti L."/>
            <person name="Westerberg I."/>
            <person name="Brannstrom I.O."/>
            <person name="Guillou S."/>
            <person name="Cros-Aarteil S."/>
            <person name="Calhoun S."/>
            <person name="Haridas S."/>
            <person name="Kuo A."/>
            <person name="Mondo S."/>
            <person name="Pangilinan J."/>
            <person name="Riley R."/>
            <person name="Labutti K."/>
            <person name="Andreopoulos B."/>
            <person name="Lipzen A."/>
            <person name="Chen C."/>
            <person name="Yanf M."/>
            <person name="Daum C."/>
            <person name="Ng V."/>
            <person name="Clum A."/>
            <person name="Steindorff A."/>
            <person name="Ohm R."/>
            <person name="Martin F."/>
            <person name="Silar P."/>
            <person name="Natvig D."/>
            <person name="Lalanne C."/>
            <person name="Gautier V."/>
            <person name="Ament-Velasquez S.L."/>
            <person name="Kruys A."/>
            <person name="Hutchinson M.I."/>
            <person name="Powell A.J."/>
            <person name="Barry K."/>
            <person name="Miller A.N."/>
            <person name="Grigoriev I.V."/>
            <person name="Debuchy R."/>
            <person name="Gladieux P."/>
            <person name="Thoren M.H."/>
            <person name="Johannesson H."/>
        </authorList>
    </citation>
    <scope>NUCLEOTIDE SEQUENCE</scope>
    <source>
        <strain evidence="2">CBS 307.81</strain>
    </source>
</reference>
<evidence type="ECO:0000313" key="3">
    <source>
        <dbReference type="Proteomes" id="UP001174997"/>
    </source>
</evidence>